<dbReference type="SUPFAM" id="SSF47587">
    <property type="entry name" value="Domain of poly(ADP-ribose) polymerase"/>
    <property type="match status" value="1"/>
</dbReference>
<keyword evidence="5" id="KW-0013">ADP-ribosylation</keyword>
<keyword evidence="6" id="KW-0520">NAD</keyword>
<dbReference type="GO" id="GO:0070212">
    <property type="term" value="P:protein poly-ADP-ribosylation"/>
    <property type="evidence" value="ECO:0007669"/>
    <property type="project" value="TreeGrafter"/>
</dbReference>
<dbReference type="PANTHER" id="PTHR10459">
    <property type="entry name" value="DNA LIGASE"/>
    <property type="match status" value="1"/>
</dbReference>
<protein>
    <recommendedName>
        <fullName evidence="1">NAD(+) ADP-ribosyltransferase</fullName>
        <ecNumber evidence="1">2.4.2.30</ecNumber>
    </recommendedName>
</protein>
<evidence type="ECO:0000256" key="1">
    <source>
        <dbReference type="ARBA" id="ARBA00012020"/>
    </source>
</evidence>
<evidence type="ECO:0000256" key="6">
    <source>
        <dbReference type="ARBA" id="ARBA00023027"/>
    </source>
</evidence>
<evidence type="ECO:0000313" key="10">
    <source>
        <dbReference type="EMBL" id="CAF3996288.1"/>
    </source>
</evidence>
<dbReference type="EMBL" id="CAJOAX010006953">
    <property type="protein sequence ID" value="CAF3996288.1"/>
    <property type="molecule type" value="Genomic_DNA"/>
</dbReference>
<evidence type="ECO:0000256" key="3">
    <source>
        <dbReference type="ARBA" id="ARBA00022679"/>
    </source>
</evidence>
<dbReference type="Pfam" id="PF02877">
    <property type="entry name" value="PARP_reg"/>
    <property type="match status" value="1"/>
</dbReference>
<dbReference type="GO" id="GO:1990404">
    <property type="term" value="F:NAD+-protein mono-ADP-ribosyltransferase activity"/>
    <property type="evidence" value="ECO:0007669"/>
    <property type="project" value="TreeGrafter"/>
</dbReference>
<evidence type="ECO:0000259" key="9">
    <source>
        <dbReference type="PROSITE" id="PS51060"/>
    </source>
</evidence>
<gene>
    <name evidence="10" type="ORF">OTI717_LOCUS28757</name>
</gene>
<dbReference type="InterPro" id="IPR004102">
    <property type="entry name" value="Poly(ADP-ribose)pol_reg_dom"/>
</dbReference>
<dbReference type="InterPro" id="IPR036616">
    <property type="entry name" value="Poly(ADP-ribose)pol_reg_dom_sf"/>
</dbReference>
<evidence type="ECO:0000256" key="7">
    <source>
        <dbReference type="ARBA" id="ARBA00023125"/>
    </source>
</evidence>
<dbReference type="GO" id="GO:0003950">
    <property type="term" value="F:NAD+ poly-ADP-ribosyltransferase activity"/>
    <property type="evidence" value="ECO:0007669"/>
    <property type="project" value="UniProtKB-EC"/>
</dbReference>
<dbReference type="PANTHER" id="PTHR10459:SF112">
    <property type="entry name" value="POLY [ADP-RIBOSE] POLYMERASE 1"/>
    <property type="match status" value="1"/>
</dbReference>
<keyword evidence="4" id="KW-0677">Repeat</keyword>
<dbReference type="PROSITE" id="PS51060">
    <property type="entry name" value="PARP_ALPHA_HD"/>
    <property type="match status" value="1"/>
</dbReference>
<keyword evidence="7" id="KW-0238">DNA-binding</keyword>
<evidence type="ECO:0000256" key="2">
    <source>
        <dbReference type="ARBA" id="ARBA00022676"/>
    </source>
</evidence>
<organism evidence="10 11">
    <name type="scientific">Rotaria sordida</name>
    <dbReference type="NCBI Taxonomy" id="392033"/>
    <lineage>
        <taxon>Eukaryota</taxon>
        <taxon>Metazoa</taxon>
        <taxon>Spiralia</taxon>
        <taxon>Gnathifera</taxon>
        <taxon>Rotifera</taxon>
        <taxon>Eurotatoria</taxon>
        <taxon>Bdelloidea</taxon>
        <taxon>Philodinida</taxon>
        <taxon>Philodinidae</taxon>
        <taxon>Rotaria</taxon>
    </lineage>
</organism>
<dbReference type="Proteomes" id="UP000663823">
    <property type="component" value="Unassembled WGS sequence"/>
</dbReference>
<name>A0A819NK90_9BILA</name>
<dbReference type="GO" id="GO:0006302">
    <property type="term" value="P:double-strand break repair"/>
    <property type="evidence" value="ECO:0007669"/>
    <property type="project" value="TreeGrafter"/>
</dbReference>
<keyword evidence="3" id="KW-0808">Transferase</keyword>
<dbReference type="Gene3D" id="1.20.142.10">
    <property type="entry name" value="Poly(ADP-ribose) polymerase, regulatory domain"/>
    <property type="match status" value="1"/>
</dbReference>
<evidence type="ECO:0000256" key="4">
    <source>
        <dbReference type="ARBA" id="ARBA00022737"/>
    </source>
</evidence>
<sequence>MKQVLLSFEVDLIKMPLGKLSKNQLDKTYKVLTELQTLITNDNLALKTAIVDASNRFYTLIPHDLSLGKSPLLDNIEIIKSKSEMIDNLLEIEIVYSITVACMPIPMQTYTRWFDDGVTAEN</sequence>
<feature type="domain" description="PARP alpha-helical" evidence="9">
    <location>
        <begin position="1"/>
        <end position="100"/>
    </location>
</feature>
<evidence type="ECO:0000313" key="11">
    <source>
        <dbReference type="Proteomes" id="UP000663823"/>
    </source>
</evidence>
<dbReference type="GO" id="GO:0005730">
    <property type="term" value="C:nucleolus"/>
    <property type="evidence" value="ECO:0007669"/>
    <property type="project" value="TreeGrafter"/>
</dbReference>
<keyword evidence="2" id="KW-0328">Glycosyltransferase</keyword>
<evidence type="ECO:0000256" key="5">
    <source>
        <dbReference type="ARBA" id="ARBA00022765"/>
    </source>
</evidence>
<dbReference type="EC" id="2.4.2.30" evidence="1"/>
<dbReference type="AlphaFoldDB" id="A0A819NK90"/>
<dbReference type="GO" id="GO:0003677">
    <property type="term" value="F:DNA binding"/>
    <property type="evidence" value="ECO:0007669"/>
    <property type="project" value="UniProtKB-KW"/>
</dbReference>
<proteinExistence type="predicted"/>
<comment type="catalytic activity">
    <reaction evidence="8">
        <text>NAD(+) + (ADP-D-ribosyl)n-acceptor = nicotinamide + (ADP-D-ribosyl)n+1-acceptor + H(+).</text>
        <dbReference type="EC" id="2.4.2.30"/>
    </reaction>
</comment>
<evidence type="ECO:0000256" key="8">
    <source>
        <dbReference type="ARBA" id="ARBA00033987"/>
    </source>
</evidence>
<accession>A0A819NK90</accession>
<comment type="caution">
    <text evidence="10">The sequence shown here is derived from an EMBL/GenBank/DDBJ whole genome shotgun (WGS) entry which is preliminary data.</text>
</comment>
<reference evidence="10" key="1">
    <citation type="submission" date="2021-02" db="EMBL/GenBank/DDBJ databases">
        <authorList>
            <person name="Nowell W R."/>
        </authorList>
    </citation>
    <scope>NUCLEOTIDE SEQUENCE</scope>
</reference>
<dbReference type="InterPro" id="IPR050800">
    <property type="entry name" value="ARTD/PARP"/>
</dbReference>